<evidence type="ECO:0000313" key="1">
    <source>
        <dbReference type="EMBL" id="KAJ8317125.1"/>
    </source>
</evidence>
<gene>
    <name evidence="1" type="ORF">KUTeg_005029</name>
</gene>
<evidence type="ECO:0000313" key="2">
    <source>
        <dbReference type="Proteomes" id="UP001217089"/>
    </source>
</evidence>
<reference evidence="1 2" key="1">
    <citation type="submission" date="2022-12" db="EMBL/GenBank/DDBJ databases">
        <title>Chromosome-level genome of Tegillarca granosa.</title>
        <authorList>
            <person name="Kim J."/>
        </authorList>
    </citation>
    <scope>NUCLEOTIDE SEQUENCE [LARGE SCALE GENOMIC DNA]</scope>
    <source>
        <strain evidence="1">Teg-2019</strain>
        <tissue evidence="1">Adductor muscle</tissue>
    </source>
</reference>
<accession>A0ABQ9FLH6</accession>
<sequence>MLIYLTGSGKWTDNKKFTDGHAIYLFTLETPFDEDSLSLMKNGNLRLEVNFSCALTTNYTCIAYAEFQQIIQIDKSRTITVN</sequence>
<protein>
    <submittedName>
        <fullName evidence="1">Uncharacterized protein</fullName>
    </submittedName>
</protein>
<proteinExistence type="predicted"/>
<name>A0ABQ9FLH6_TEGGR</name>
<comment type="caution">
    <text evidence="1">The sequence shown here is derived from an EMBL/GenBank/DDBJ whole genome shotgun (WGS) entry which is preliminary data.</text>
</comment>
<keyword evidence="2" id="KW-1185">Reference proteome</keyword>
<organism evidence="1 2">
    <name type="scientific">Tegillarca granosa</name>
    <name type="common">Malaysian cockle</name>
    <name type="synonym">Anadara granosa</name>
    <dbReference type="NCBI Taxonomy" id="220873"/>
    <lineage>
        <taxon>Eukaryota</taxon>
        <taxon>Metazoa</taxon>
        <taxon>Spiralia</taxon>
        <taxon>Lophotrochozoa</taxon>
        <taxon>Mollusca</taxon>
        <taxon>Bivalvia</taxon>
        <taxon>Autobranchia</taxon>
        <taxon>Pteriomorphia</taxon>
        <taxon>Arcoida</taxon>
        <taxon>Arcoidea</taxon>
        <taxon>Arcidae</taxon>
        <taxon>Tegillarca</taxon>
    </lineage>
</organism>
<dbReference type="Proteomes" id="UP001217089">
    <property type="component" value="Unassembled WGS sequence"/>
</dbReference>
<dbReference type="EMBL" id="JARBDR010000246">
    <property type="protein sequence ID" value="KAJ8317125.1"/>
    <property type="molecule type" value="Genomic_DNA"/>
</dbReference>